<reference evidence="2 3" key="1">
    <citation type="submission" date="2017-02" db="EMBL/GenBank/DDBJ databases">
        <authorList>
            <person name="Peterson S.W."/>
        </authorList>
    </citation>
    <scope>NUCLEOTIDE SEQUENCE [LARGE SCALE GENOMIC DNA]</scope>
    <source>
        <strain evidence="2 3">ATCC BAA-909</strain>
    </source>
</reference>
<keyword evidence="1" id="KW-0732">Signal</keyword>
<protein>
    <submittedName>
        <fullName evidence="2">Uncharacterized protein</fullName>
    </submittedName>
</protein>
<gene>
    <name evidence="2" type="ORF">SAMN02745152_02144</name>
</gene>
<evidence type="ECO:0000313" key="3">
    <source>
        <dbReference type="Proteomes" id="UP000190395"/>
    </source>
</evidence>
<feature type="signal peptide" evidence="1">
    <location>
        <begin position="1"/>
        <end position="20"/>
    </location>
</feature>
<keyword evidence="3" id="KW-1185">Reference proteome</keyword>
<name>A0A1T4QWP2_9SPIR</name>
<evidence type="ECO:0000313" key="2">
    <source>
        <dbReference type="EMBL" id="SKA08075.1"/>
    </source>
</evidence>
<evidence type="ECO:0000256" key="1">
    <source>
        <dbReference type="SAM" id="SignalP"/>
    </source>
</evidence>
<sequence length="1297" mass="147322">MKKNKLIFLLLGCVILWSCTQPTNIITQDDTVIKLDTPKIEGIAYPGVNYIYWSNVQNAFNGYDLRVYRIDDGKNILIESESKHFPKNTTYYKDTNISDGEKKRYEVVASGDQKGRAVFYSESSAGDVTLTGIVPSLSTKPLDFEEYEKNYNADDITNNKLSSSNISLVKDEKLGFYRVSFPVKPYLKYKVFADYGNTYEIYGVHDVFVGEYSDISAPLNSTATISGVADHSGTYKITIEVTSANGKYIGFNEIKSFSTIEFETLELLDDTFEYEISFDENNNRQITWNANKYKDGSYVPTYDYYFYYTEFGKKEYNLYPGNVSTISGGITNTSPKYTMKFVFPDESKMYSFIVIISNGSKIKFMGEMNGEIYEQQIVSADLSLVGRYVSENTIKLSWNPAKYTNDSVVPLSQYTVYAKEKGADDSEYKQVVTEIKYTRNNSGIYAEVEIVNNNVSYDFLVSYMNNNFIYQSRTRVPVYNKDTVQISNNIINFNWIAADTDELANDLEVIVALDENQELSSIRYETSSNEEEAILLAENGKALEFEKGYTYYVFTLKNVGDTTNCYTAIDVVVSEEGKIDNYVSKAIKYNAITNPVTVSDIKINCNNNDNMLDDVSFYVSANNINQKITIKYAVSQSQSTALKLLETSKVETLVTDLSGYKFYEFDANKYAVLRNIPTGNYFAVKIIVSETGKSDYEIEKVSNNCSAIGDNVTSPATINVSWKALDSEESIANDLHAIIETEINQTISGISYATATKEEYAADSSILNNRLNSKGAINVEIYNIYELYRTEDKIVYEFIKKDFDIGTYLILKVTTSENAKLDCQETKVTESPVIENIVEILDTAQPVISDNLKFTSANFDSNFNDIYLSDIDFRIDVSQKIESITYVYAETIEKAKELLISTSSEVQNVWIPQEYYLETSVQDGVSKLTKLYKPWETIWNVPAGNYVVLAVKVSQPGYNSVIKYVYTEAYYNDDAGYNVPAVATQREITSPVVFEVDDNKNYEYVKLVLQENYPYDSQSNYEYTLQRTLEKYYQEDNPIWEDISLDTTVYYGSGYEFYYADIPVGSNVYRLTKTRIATGESVVLDRKVVVSYYVDAPAITIGSYENGNIVINSTELIDNRYDRIDKYDYSLELVLPNGLVEKENCSWTVDSEYFDDNYTQYKLNATITDFDAIISKYNLFDFWGNPLNINVRLTKTRTIDTNYYDSESTNFYASKGISATVDNSIPTLELTATGNYFAATNGFDSYTWYVNGTEYIADGFNVTIPVYNFSYGQNTVMVVAKKGNITTSASVDYIKNR</sequence>
<organism evidence="2 3">
    <name type="scientific">Treponema berlinense</name>
    <dbReference type="NCBI Taxonomy" id="225004"/>
    <lineage>
        <taxon>Bacteria</taxon>
        <taxon>Pseudomonadati</taxon>
        <taxon>Spirochaetota</taxon>
        <taxon>Spirochaetia</taxon>
        <taxon>Spirochaetales</taxon>
        <taxon>Treponemataceae</taxon>
        <taxon>Treponema</taxon>
    </lineage>
</organism>
<dbReference type="EMBL" id="FUXC01000019">
    <property type="protein sequence ID" value="SKA08075.1"/>
    <property type="molecule type" value="Genomic_DNA"/>
</dbReference>
<dbReference type="Proteomes" id="UP000190395">
    <property type="component" value="Unassembled WGS sequence"/>
</dbReference>
<feature type="chain" id="PRO_5012639911" evidence="1">
    <location>
        <begin position="21"/>
        <end position="1297"/>
    </location>
</feature>
<proteinExistence type="predicted"/>
<dbReference type="RefSeq" id="WP_078931869.1">
    <property type="nucleotide sequence ID" value="NZ_FUXC01000019.1"/>
</dbReference>
<dbReference type="STRING" id="225004.SAMN02745152_02144"/>
<accession>A0A1T4QWP2</accession>
<dbReference type="GeneID" id="303368352"/>
<dbReference type="OrthoDB" id="10006126at2"/>